<reference evidence="1" key="2">
    <citation type="submission" date="2020-11" db="EMBL/GenBank/DDBJ databases">
        <authorList>
            <consortium name="DOE Joint Genome Institute"/>
            <person name="Kuo A."/>
            <person name="Miyauchi S."/>
            <person name="Kiss E."/>
            <person name="Drula E."/>
            <person name="Kohler A."/>
            <person name="Sanchez-Garcia M."/>
            <person name="Andreopoulos B."/>
            <person name="Barry K.W."/>
            <person name="Bonito G."/>
            <person name="Buee M."/>
            <person name="Carver A."/>
            <person name="Chen C."/>
            <person name="Cichocki N."/>
            <person name="Clum A."/>
            <person name="Culley D."/>
            <person name="Crous P.W."/>
            <person name="Fauchery L."/>
            <person name="Girlanda M."/>
            <person name="Hayes R."/>
            <person name="Keri Z."/>
            <person name="Labutti K."/>
            <person name="Lipzen A."/>
            <person name="Lombard V."/>
            <person name="Magnuson J."/>
            <person name="Maillard F."/>
            <person name="Morin E."/>
            <person name="Murat C."/>
            <person name="Nolan M."/>
            <person name="Ohm R."/>
            <person name="Pangilinan J."/>
            <person name="Pereira M."/>
            <person name="Perotto S."/>
            <person name="Peter M."/>
            <person name="Riley R."/>
            <person name="Sitrit Y."/>
            <person name="Stielow B."/>
            <person name="Szollosi G."/>
            <person name="Zifcakova L."/>
            <person name="Stursova M."/>
            <person name="Spatafora J.W."/>
            <person name="Tedersoo L."/>
            <person name="Vaario L.-M."/>
            <person name="Yamada A."/>
            <person name="Yan M."/>
            <person name="Wang P."/>
            <person name="Xu J."/>
            <person name="Bruns T."/>
            <person name="Baldrian P."/>
            <person name="Vilgalys R."/>
            <person name="Henrissat B."/>
            <person name="Grigoriev I.V."/>
            <person name="Hibbett D."/>
            <person name="Nagy L.G."/>
            <person name="Martin F.M."/>
        </authorList>
    </citation>
    <scope>NUCLEOTIDE SEQUENCE</scope>
    <source>
        <strain evidence="1">UH-Tt-Lm1</strain>
    </source>
</reference>
<evidence type="ECO:0000313" key="1">
    <source>
        <dbReference type="EMBL" id="KAF9777802.1"/>
    </source>
</evidence>
<feature type="non-terminal residue" evidence="1">
    <location>
        <position position="95"/>
    </location>
</feature>
<proteinExistence type="predicted"/>
<keyword evidence="2" id="KW-1185">Reference proteome</keyword>
<sequence length="95" mass="11409">MGFYFKLQGRQRLLQRHSPPRSLPGFFSYAHEYMANQTHLDSIEWTILPYDNDSGAFSTGRVRINDRLRHWQILRPTYWWVWQDGVVGYHLCHAN</sequence>
<comment type="caution">
    <text evidence="1">The sequence shown here is derived from an EMBL/GenBank/DDBJ whole genome shotgun (WGS) entry which is preliminary data.</text>
</comment>
<protein>
    <submittedName>
        <fullName evidence="1">Uncharacterized protein</fullName>
    </submittedName>
</protein>
<organism evidence="1 2">
    <name type="scientific">Thelephora terrestris</name>
    <dbReference type="NCBI Taxonomy" id="56493"/>
    <lineage>
        <taxon>Eukaryota</taxon>
        <taxon>Fungi</taxon>
        <taxon>Dikarya</taxon>
        <taxon>Basidiomycota</taxon>
        <taxon>Agaricomycotina</taxon>
        <taxon>Agaricomycetes</taxon>
        <taxon>Thelephorales</taxon>
        <taxon>Thelephoraceae</taxon>
        <taxon>Thelephora</taxon>
    </lineage>
</organism>
<gene>
    <name evidence="1" type="ORF">BJ322DRAFT_1095454</name>
</gene>
<dbReference type="AlphaFoldDB" id="A0A9P6L0U6"/>
<dbReference type="EMBL" id="WIUZ02000027">
    <property type="protein sequence ID" value="KAF9777802.1"/>
    <property type="molecule type" value="Genomic_DNA"/>
</dbReference>
<accession>A0A9P6L0U6</accession>
<name>A0A9P6L0U6_9AGAM</name>
<dbReference type="Proteomes" id="UP000736335">
    <property type="component" value="Unassembled WGS sequence"/>
</dbReference>
<evidence type="ECO:0000313" key="2">
    <source>
        <dbReference type="Proteomes" id="UP000736335"/>
    </source>
</evidence>
<reference evidence="1" key="1">
    <citation type="journal article" date="2020" name="Nat. Commun.">
        <title>Large-scale genome sequencing of mycorrhizal fungi provides insights into the early evolution of symbiotic traits.</title>
        <authorList>
            <person name="Miyauchi S."/>
            <person name="Kiss E."/>
            <person name="Kuo A."/>
            <person name="Drula E."/>
            <person name="Kohler A."/>
            <person name="Sanchez-Garcia M."/>
            <person name="Morin E."/>
            <person name="Andreopoulos B."/>
            <person name="Barry K.W."/>
            <person name="Bonito G."/>
            <person name="Buee M."/>
            <person name="Carver A."/>
            <person name="Chen C."/>
            <person name="Cichocki N."/>
            <person name="Clum A."/>
            <person name="Culley D."/>
            <person name="Crous P.W."/>
            <person name="Fauchery L."/>
            <person name="Girlanda M."/>
            <person name="Hayes R.D."/>
            <person name="Keri Z."/>
            <person name="LaButti K."/>
            <person name="Lipzen A."/>
            <person name="Lombard V."/>
            <person name="Magnuson J."/>
            <person name="Maillard F."/>
            <person name="Murat C."/>
            <person name="Nolan M."/>
            <person name="Ohm R.A."/>
            <person name="Pangilinan J."/>
            <person name="Pereira M.F."/>
            <person name="Perotto S."/>
            <person name="Peter M."/>
            <person name="Pfister S."/>
            <person name="Riley R."/>
            <person name="Sitrit Y."/>
            <person name="Stielow J.B."/>
            <person name="Szollosi G."/>
            <person name="Zifcakova L."/>
            <person name="Stursova M."/>
            <person name="Spatafora J.W."/>
            <person name="Tedersoo L."/>
            <person name="Vaario L.M."/>
            <person name="Yamada A."/>
            <person name="Yan M."/>
            <person name="Wang P."/>
            <person name="Xu J."/>
            <person name="Bruns T."/>
            <person name="Baldrian P."/>
            <person name="Vilgalys R."/>
            <person name="Dunand C."/>
            <person name="Henrissat B."/>
            <person name="Grigoriev I.V."/>
            <person name="Hibbett D."/>
            <person name="Nagy L.G."/>
            <person name="Martin F.M."/>
        </authorList>
    </citation>
    <scope>NUCLEOTIDE SEQUENCE</scope>
    <source>
        <strain evidence="1">UH-Tt-Lm1</strain>
    </source>
</reference>